<evidence type="ECO:0000256" key="2">
    <source>
        <dbReference type="ARBA" id="ARBA00022679"/>
    </source>
</evidence>
<evidence type="ECO:0000313" key="6">
    <source>
        <dbReference type="Proteomes" id="UP000282311"/>
    </source>
</evidence>
<evidence type="ECO:0000313" key="5">
    <source>
        <dbReference type="EMBL" id="RKN78254.1"/>
    </source>
</evidence>
<dbReference type="OrthoDB" id="9808140at2"/>
<keyword evidence="3" id="KW-0949">S-adenosyl-L-methionine</keyword>
<evidence type="ECO:0000256" key="3">
    <source>
        <dbReference type="ARBA" id="ARBA00022691"/>
    </source>
</evidence>
<feature type="domain" description="Methyltransferase type 11" evidence="4">
    <location>
        <begin position="52"/>
        <end position="139"/>
    </location>
</feature>
<dbReference type="PANTHER" id="PTHR43464">
    <property type="entry name" value="METHYLTRANSFERASE"/>
    <property type="match status" value="1"/>
</dbReference>
<protein>
    <submittedName>
        <fullName evidence="5">Class I SAM-dependent methyltransferase</fullName>
    </submittedName>
</protein>
<reference evidence="5 6" key="1">
    <citation type="journal article" date="2007" name="Int. J. Syst. Evol. Microbiol.">
        <title>Paenibacillus ginsengarvi sp. nov., isolated from soil from ginseng cultivation.</title>
        <authorList>
            <person name="Yoon M.H."/>
            <person name="Ten L.N."/>
            <person name="Im W.T."/>
        </authorList>
    </citation>
    <scope>NUCLEOTIDE SEQUENCE [LARGE SCALE GENOMIC DNA]</scope>
    <source>
        <strain evidence="5 6">KCTC 13059</strain>
    </source>
</reference>
<sequence length="220" mass="24985">MSNHNWKQYFDKKAEVHGASVKSSDYFNEKSFFMQRENTLRFLGPCKGKVILDAGCGVGAFSEPLVEHNIVYGVDFSEKSLEFAAARGLKTMPGDLTALTFEDGKFDVVVCNGVIQLIDQYEDVIKELARVTKRGGTLLVETLNRNSLQRKLLKLFEKDKKFDRMFEMNELQSVFKKYGFEHIEFLHIYHPFHFVTQGTGQGALANQFSTSFAIKGSKAK</sequence>
<name>A0A3B0C1C5_9BACL</name>
<accession>A0A3B0C1C5</accession>
<dbReference type="InterPro" id="IPR029063">
    <property type="entry name" value="SAM-dependent_MTases_sf"/>
</dbReference>
<dbReference type="Proteomes" id="UP000282311">
    <property type="component" value="Unassembled WGS sequence"/>
</dbReference>
<organism evidence="5 6">
    <name type="scientific">Paenibacillus ginsengarvi</name>
    <dbReference type="NCBI Taxonomy" id="400777"/>
    <lineage>
        <taxon>Bacteria</taxon>
        <taxon>Bacillati</taxon>
        <taxon>Bacillota</taxon>
        <taxon>Bacilli</taxon>
        <taxon>Bacillales</taxon>
        <taxon>Paenibacillaceae</taxon>
        <taxon>Paenibacillus</taxon>
    </lineage>
</organism>
<dbReference type="Gene3D" id="3.40.50.150">
    <property type="entry name" value="Vaccinia Virus protein VP39"/>
    <property type="match status" value="1"/>
</dbReference>
<comment type="caution">
    <text evidence="5">The sequence shown here is derived from an EMBL/GenBank/DDBJ whole genome shotgun (WGS) entry which is preliminary data.</text>
</comment>
<dbReference type="RefSeq" id="WP_120749690.1">
    <property type="nucleotide sequence ID" value="NZ_RBAH01000019.1"/>
</dbReference>
<dbReference type="Pfam" id="PF08241">
    <property type="entry name" value="Methyltransf_11"/>
    <property type="match status" value="1"/>
</dbReference>
<dbReference type="PANTHER" id="PTHR43464:SF19">
    <property type="entry name" value="UBIQUINONE BIOSYNTHESIS O-METHYLTRANSFERASE, MITOCHONDRIAL"/>
    <property type="match status" value="1"/>
</dbReference>
<gene>
    <name evidence="5" type="ORF">D7M11_23390</name>
</gene>
<dbReference type="EMBL" id="RBAH01000019">
    <property type="protein sequence ID" value="RKN78254.1"/>
    <property type="molecule type" value="Genomic_DNA"/>
</dbReference>
<evidence type="ECO:0000259" key="4">
    <source>
        <dbReference type="Pfam" id="PF08241"/>
    </source>
</evidence>
<dbReference type="AlphaFoldDB" id="A0A3B0C1C5"/>
<dbReference type="InterPro" id="IPR013216">
    <property type="entry name" value="Methyltransf_11"/>
</dbReference>
<dbReference type="SUPFAM" id="SSF53335">
    <property type="entry name" value="S-adenosyl-L-methionine-dependent methyltransferases"/>
    <property type="match status" value="1"/>
</dbReference>
<proteinExistence type="predicted"/>
<keyword evidence="6" id="KW-1185">Reference proteome</keyword>
<keyword evidence="2 5" id="KW-0808">Transferase</keyword>
<dbReference type="GO" id="GO:0032259">
    <property type="term" value="P:methylation"/>
    <property type="evidence" value="ECO:0007669"/>
    <property type="project" value="UniProtKB-KW"/>
</dbReference>
<keyword evidence="1 5" id="KW-0489">Methyltransferase</keyword>
<dbReference type="CDD" id="cd02440">
    <property type="entry name" value="AdoMet_MTases"/>
    <property type="match status" value="1"/>
</dbReference>
<dbReference type="GO" id="GO:0008757">
    <property type="term" value="F:S-adenosylmethionine-dependent methyltransferase activity"/>
    <property type="evidence" value="ECO:0007669"/>
    <property type="project" value="InterPro"/>
</dbReference>
<evidence type="ECO:0000256" key="1">
    <source>
        <dbReference type="ARBA" id="ARBA00022603"/>
    </source>
</evidence>